<reference evidence="1" key="1">
    <citation type="submission" date="2019-07" db="EMBL/GenBank/DDBJ databases">
        <authorList>
            <person name="Dittberner H."/>
        </authorList>
    </citation>
    <scope>NUCLEOTIDE SEQUENCE [LARGE SCALE GENOMIC DNA]</scope>
</reference>
<sequence length="112" mass="12656">MWSWLHRSDGGFGGLFVRIVRFVEFAGVRALSPNLVPSGSRLAKHLVSDMLLSFPLLRLSFSLIELLARVSIPLRMPFVQSVLDSVQDNQRVVREGRLHFYVVAVMAFDISL</sequence>
<name>A0A565BE33_9BRAS</name>
<dbReference type="AlphaFoldDB" id="A0A565BE33"/>
<dbReference type="EMBL" id="CABITT030000003">
    <property type="protein sequence ID" value="VVA99922.1"/>
    <property type="molecule type" value="Genomic_DNA"/>
</dbReference>
<gene>
    <name evidence="1" type="ORF">ANE_LOCUS10367</name>
</gene>
<protein>
    <submittedName>
        <fullName evidence="1">Uncharacterized protein</fullName>
    </submittedName>
</protein>
<comment type="caution">
    <text evidence="1">The sequence shown here is derived from an EMBL/GenBank/DDBJ whole genome shotgun (WGS) entry which is preliminary data.</text>
</comment>
<evidence type="ECO:0000313" key="2">
    <source>
        <dbReference type="Proteomes" id="UP000489600"/>
    </source>
</evidence>
<organism evidence="1 2">
    <name type="scientific">Arabis nemorensis</name>
    <dbReference type="NCBI Taxonomy" id="586526"/>
    <lineage>
        <taxon>Eukaryota</taxon>
        <taxon>Viridiplantae</taxon>
        <taxon>Streptophyta</taxon>
        <taxon>Embryophyta</taxon>
        <taxon>Tracheophyta</taxon>
        <taxon>Spermatophyta</taxon>
        <taxon>Magnoliopsida</taxon>
        <taxon>eudicotyledons</taxon>
        <taxon>Gunneridae</taxon>
        <taxon>Pentapetalae</taxon>
        <taxon>rosids</taxon>
        <taxon>malvids</taxon>
        <taxon>Brassicales</taxon>
        <taxon>Brassicaceae</taxon>
        <taxon>Arabideae</taxon>
        <taxon>Arabis</taxon>
    </lineage>
</organism>
<evidence type="ECO:0000313" key="1">
    <source>
        <dbReference type="EMBL" id="VVA99922.1"/>
    </source>
</evidence>
<proteinExistence type="predicted"/>
<dbReference type="Proteomes" id="UP000489600">
    <property type="component" value="Unassembled WGS sequence"/>
</dbReference>
<keyword evidence="2" id="KW-1185">Reference proteome</keyword>
<accession>A0A565BE33</accession>